<dbReference type="Pfam" id="PF00300">
    <property type="entry name" value="His_Phos_1"/>
    <property type="match status" value="1"/>
</dbReference>
<evidence type="ECO:0000256" key="2">
    <source>
        <dbReference type="PIRSR" id="PIRSR613078-1"/>
    </source>
</evidence>
<dbReference type="CDD" id="cd07067">
    <property type="entry name" value="HP_PGM_like"/>
    <property type="match status" value="1"/>
</dbReference>
<keyword evidence="6" id="KW-1185">Reference proteome</keyword>
<evidence type="ECO:0000256" key="3">
    <source>
        <dbReference type="PIRSR" id="PIRSR613078-2"/>
    </source>
</evidence>
<proteinExistence type="predicted"/>
<dbReference type="GO" id="GO:0004331">
    <property type="term" value="F:fructose-2,6-bisphosphate 2-phosphatase activity"/>
    <property type="evidence" value="ECO:0007669"/>
    <property type="project" value="TreeGrafter"/>
</dbReference>
<dbReference type="SUPFAM" id="SSF53254">
    <property type="entry name" value="Phosphoglycerate mutase-like"/>
    <property type="match status" value="1"/>
</dbReference>
<gene>
    <name evidence="5" type="ORF">HUT08_21855</name>
</gene>
<feature type="active site" description="Tele-phosphohistidine intermediate" evidence="2">
    <location>
        <position position="10"/>
    </location>
</feature>
<dbReference type="PANTHER" id="PTHR46517">
    <property type="entry name" value="FRUCTOSE-2,6-BISPHOSPHATASE TIGAR"/>
    <property type="match status" value="1"/>
</dbReference>
<dbReference type="PANTHER" id="PTHR46517:SF1">
    <property type="entry name" value="FRUCTOSE-2,6-BISPHOSPHATASE TIGAR"/>
    <property type="match status" value="1"/>
</dbReference>
<feature type="binding site" evidence="3">
    <location>
        <begin position="83"/>
        <end position="86"/>
    </location>
    <ligand>
        <name>substrate</name>
    </ligand>
</feature>
<keyword evidence="1" id="KW-0378">Hydrolase</keyword>
<feature type="binding site" evidence="3">
    <location>
        <position position="59"/>
    </location>
    <ligand>
        <name>substrate</name>
    </ligand>
</feature>
<feature type="region of interest" description="Disordered" evidence="4">
    <location>
        <begin position="180"/>
        <end position="201"/>
    </location>
</feature>
<dbReference type="InterPro" id="IPR029033">
    <property type="entry name" value="His_PPase_superfam"/>
</dbReference>
<dbReference type="Proteomes" id="UP000509303">
    <property type="component" value="Chromosome"/>
</dbReference>
<evidence type="ECO:0000256" key="1">
    <source>
        <dbReference type="ARBA" id="ARBA00022801"/>
    </source>
</evidence>
<dbReference type="Gene3D" id="3.40.50.1240">
    <property type="entry name" value="Phosphoglycerate mutase-like"/>
    <property type="match status" value="1"/>
</dbReference>
<dbReference type="EMBL" id="CP054929">
    <property type="protein sequence ID" value="QKW51732.1"/>
    <property type="molecule type" value="Genomic_DNA"/>
</dbReference>
<evidence type="ECO:0000313" key="5">
    <source>
        <dbReference type="EMBL" id="QKW51732.1"/>
    </source>
</evidence>
<evidence type="ECO:0000256" key="4">
    <source>
        <dbReference type="SAM" id="MobiDB-lite"/>
    </source>
</evidence>
<dbReference type="RefSeq" id="WP_176163450.1">
    <property type="nucleotide sequence ID" value="NZ_CP054929.1"/>
</dbReference>
<feature type="binding site" evidence="3">
    <location>
        <begin position="22"/>
        <end position="23"/>
    </location>
    <ligand>
        <name>substrate</name>
    </ligand>
</feature>
<dbReference type="InterPro" id="IPR051695">
    <property type="entry name" value="Phosphoglycerate_Mutase"/>
</dbReference>
<evidence type="ECO:0000313" key="6">
    <source>
        <dbReference type="Proteomes" id="UP000509303"/>
    </source>
</evidence>
<dbReference type="GO" id="GO:0045820">
    <property type="term" value="P:negative regulation of glycolytic process"/>
    <property type="evidence" value="ECO:0007669"/>
    <property type="project" value="TreeGrafter"/>
</dbReference>
<protein>
    <submittedName>
        <fullName evidence="5">Histidine phosphatase family protein</fullName>
    </submittedName>
</protein>
<reference evidence="5 6" key="1">
    <citation type="submission" date="2020-06" db="EMBL/GenBank/DDBJ databases">
        <title>Genome mining for natural products.</title>
        <authorList>
            <person name="Zhang B."/>
            <person name="Shi J."/>
            <person name="Ge H."/>
        </authorList>
    </citation>
    <scope>NUCLEOTIDE SEQUENCE [LARGE SCALE GENOMIC DNA]</scope>
    <source>
        <strain evidence="5 6">NA00687</strain>
    </source>
</reference>
<dbReference type="InterPro" id="IPR013078">
    <property type="entry name" value="His_Pase_superF_clade-1"/>
</dbReference>
<feature type="active site" description="Proton donor/acceptor" evidence="2">
    <location>
        <position position="83"/>
    </location>
</feature>
<dbReference type="GO" id="GO:0043456">
    <property type="term" value="P:regulation of pentose-phosphate shunt"/>
    <property type="evidence" value="ECO:0007669"/>
    <property type="project" value="TreeGrafter"/>
</dbReference>
<sequence>MAVDIVYETHSLTEDNENGIATGWLPGKLSERGRLLAAELGARRRATGLAAVFTSDLHRAVETARIAFADTAIPIHQDPRLRECDYGQLNGCPVAVLAGERARHIDDPYPGGQSYRQVIQATSDFLHDLAAGWNGQRVLLIAHSANKWALDCLLTGAAIEDLVDAPFGWREGWHYTLPADWPTSGPGSTAHQPGAPPRPQP</sequence>
<organism evidence="5 6">
    <name type="scientific">Streptomyces buecherae</name>
    <dbReference type="NCBI Taxonomy" id="2763006"/>
    <lineage>
        <taxon>Bacteria</taxon>
        <taxon>Bacillati</taxon>
        <taxon>Actinomycetota</taxon>
        <taxon>Actinomycetes</taxon>
        <taxon>Kitasatosporales</taxon>
        <taxon>Streptomycetaceae</taxon>
        <taxon>Streptomyces</taxon>
    </lineage>
</organism>
<dbReference type="GO" id="GO:0005829">
    <property type="term" value="C:cytosol"/>
    <property type="evidence" value="ECO:0007669"/>
    <property type="project" value="TreeGrafter"/>
</dbReference>
<name>A0A7H8NBE9_9ACTN</name>
<accession>A0A7H8NBE9</accession>
<dbReference type="AlphaFoldDB" id="A0A7H8NBE9"/>